<evidence type="ECO:0000313" key="2">
    <source>
        <dbReference type="Proteomes" id="UP001521150"/>
    </source>
</evidence>
<proteinExistence type="predicted"/>
<dbReference type="EMBL" id="JAJVCN010000001">
    <property type="protein sequence ID" value="MCE7003654.1"/>
    <property type="molecule type" value="Genomic_DNA"/>
</dbReference>
<dbReference type="RefSeq" id="WP_233725228.1">
    <property type="nucleotide sequence ID" value="NZ_JAJVCN010000001.1"/>
</dbReference>
<reference evidence="1 2" key="1">
    <citation type="submission" date="2021-12" db="EMBL/GenBank/DDBJ databases">
        <title>Genome sequence of Kibdelosporangium philippinense ATCC 49844.</title>
        <authorList>
            <person name="Fedorov E.A."/>
            <person name="Omeragic M."/>
            <person name="Shalygina K.F."/>
            <person name="Maclea K.S."/>
        </authorList>
    </citation>
    <scope>NUCLEOTIDE SEQUENCE [LARGE SCALE GENOMIC DNA]</scope>
    <source>
        <strain evidence="1 2">ATCC 49844</strain>
    </source>
</reference>
<protein>
    <submittedName>
        <fullName evidence="1">Uncharacterized protein</fullName>
    </submittedName>
</protein>
<dbReference type="Proteomes" id="UP001521150">
    <property type="component" value="Unassembled WGS sequence"/>
</dbReference>
<accession>A0ABS8Z979</accession>
<gene>
    <name evidence="1" type="ORF">LWC34_12575</name>
</gene>
<keyword evidence="2" id="KW-1185">Reference proteome</keyword>
<comment type="caution">
    <text evidence="1">The sequence shown here is derived from an EMBL/GenBank/DDBJ whole genome shotgun (WGS) entry which is preliminary data.</text>
</comment>
<evidence type="ECO:0000313" key="1">
    <source>
        <dbReference type="EMBL" id="MCE7003654.1"/>
    </source>
</evidence>
<organism evidence="1 2">
    <name type="scientific">Kibdelosporangium philippinense</name>
    <dbReference type="NCBI Taxonomy" id="211113"/>
    <lineage>
        <taxon>Bacteria</taxon>
        <taxon>Bacillati</taxon>
        <taxon>Actinomycetota</taxon>
        <taxon>Actinomycetes</taxon>
        <taxon>Pseudonocardiales</taxon>
        <taxon>Pseudonocardiaceae</taxon>
        <taxon>Kibdelosporangium</taxon>
    </lineage>
</organism>
<sequence length="94" mass="9951">MITGEVTIPMARKFDCTTFIMRHAAPHKVSFSVDCAETGVVNGYVLGKGTIRLANSVAIEIDRNDSAGAVLHFLPKTDDPGRNKASGEFGASIG</sequence>
<name>A0ABS8Z979_9PSEU</name>